<sequence>MGSSPNEVSSNVDLYVLEYMVNMRWLLWYAAHELDPTVEKRYPDFVAQVVKLDTTLSSIRFEQSCTLGDVPFGIVRLAREAVLYLLVSDHLLGGCPPTMHPFLQRAIVAESIGAARQSPRIAPANTGLNVSFPSNGDDDEKNSSGLCVTTEIDVRPLSTIDFSSEEVLKWTEVKVQGKETQGMLLLLRWLFSEGVLTENEILATVDMDGRDDGSAGKETCTVAPATKKYAGFSRHQRLARYLAEVVPFYFGAHLLLSRSLLLQYCSTLLTTDAVMHHVAHLRAVIAHNVTRHSVASPPSTVEGALLEWFQVIMDSVKASKDGEVVMAHLTHCLPLRDFVQNGPFCEDVMDPGDRDFFRLVQSGESVCVALLFYYPDSVPLAWLSTALRTSRDSMEGHLGTDYGLEMLHQNLSSCYWTAILAAARQLGVEALLRPEEIVRYGRTALPLHLFCLTQQLFAVLATNAEEDVRVSADTAWWEEMKSRDGLTEVMGMAEIAASTGVEEWSDTATTATTTKSRSTLSGAQEVLRRSMHETLSPSGFAARDNGRGGTEAKQVLMRSAQAKQSQERRVVSPLSRTAKETGDLETDEYPPGQVGVSDLASGEDCTDGDTTDFSIEYVRTQRGAQSCWGTAPVETLETDTSVLQPMVKRRGSVLTRMSADDSGAATTTMSLHTLTNVSASNLHPAPRRTDSQAAVFGAHAIDTYARAEEDNVPDSPAPGARDLAEQAAVKMSDARPTCAHTLLHTRAVDAALLGSATGTYARMPIDTTKLADVAVLQVPVPGNRVCMKGEETESSFRSASSGSSDNRTISVVAGPTGVSRGTTLTVVRATQLSMSSSLTESTDFVLQKAPLDAKHAHEVAQEICDSDDLSCSTHMSASTSKVQCRTDECTSQQMLNDGVRNADPMAVLNATMARPLPASTTVADVANASGQKSEHPEHDAEKRVGEPEMHTPIARCRHDATCTAPSSLMDSSPTNRGKATVASKSIDASTVHAPSTFPPVGGLARSPSTASASPIFGGGNLRMEYLHKGPRVTALETEDESRALLGDEAEVCAYTRGHGTPLSPPTEELELLQMHSQHPQEGMPVLDHANRACDLPVPLTREQTLRCAEGEALPAMTREDGEDNCVLPRSILSPSRVSPFSGGRKTHKHTREGRKDRNTPHRKAREGGTSTEVSPLVPVLTRSLSEVYGTDYATMLEDMAASDVDLFRRCHRTTEESWYSSVSWSHQCAWRGATESLASAISSTQNAVQVRELLDRLTGISLTDLADKDKQELYSALAQQQAVVNELKKALHSGSTRLEKKGLFANAARRPELPRRRKVHLRPPPEEMGDPDMRPPVQGQRVACHKPRDTSADIADTQRSLMSPMTAESRDSAACTFKSDLDEQLAETDISTQVNQSIPLPTSTSLSAST</sequence>
<feature type="region of interest" description="Disordered" evidence="1">
    <location>
        <begin position="1132"/>
        <end position="1175"/>
    </location>
</feature>
<feature type="compositionally biased region" description="Low complexity" evidence="1">
    <location>
        <begin position="795"/>
        <end position="804"/>
    </location>
</feature>
<name>A0A640KVA5_LEITA</name>
<feature type="region of interest" description="Disordered" evidence="1">
    <location>
        <begin position="1310"/>
        <end position="1374"/>
    </location>
</feature>
<feature type="region of interest" description="Disordered" evidence="1">
    <location>
        <begin position="1388"/>
        <end position="1410"/>
    </location>
</feature>
<feature type="region of interest" description="Disordered" evidence="1">
    <location>
        <begin position="502"/>
        <end position="522"/>
    </location>
</feature>
<dbReference type="Proteomes" id="UP000419144">
    <property type="component" value="Unassembled WGS sequence"/>
</dbReference>
<feature type="compositionally biased region" description="Low complexity" evidence="1">
    <location>
        <begin position="1397"/>
        <end position="1410"/>
    </location>
</feature>
<organism evidence="2 3">
    <name type="scientific">Leishmania tarentolae</name>
    <name type="common">Sauroleishmania tarentolae</name>
    <dbReference type="NCBI Taxonomy" id="5689"/>
    <lineage>
        <taxon>Eukaryota</taxon>
        <taxon>Discoba</taxon>
        <taxon>Euglenozoa</taxon>
        <taxon>Kinetoplastea</taxon>
        <taxon>Metakinetoplastina</taxon>
        <taxon>Trypanosomatida</taxon>
        <taxon>Trypanosomatidae</taxon>
        <taxon>Leishmaniinae</taxon>
        <taxon>Leishmania</taxon>
        <taxon>lizard Leishmania</taxon>
    </lineage>
</organism>
<accession>A0A640KVA5</accession>
<comment type="caution">
    <text evidence="2">The sequence shown here is derived from an EMBL/GenBank/DDBJ whole genome shotgun (WGS) entry which is preliminary data.</text>
</comment>
<feature type="region of interest" description="Disordered" evidence="1">
    <location>
        <begin position="791"/>
        <end position="814"/>
    </location>
</feature>
<proteinExistence type="predicted"/>
<evidence type="ECO:0000313" key="3">
    <source>
        <dbReference type="Proteomes" id="UP000419144"/>
    </source>
</evidence>
<keyword evidence="3" id="KW-1185">Reference proteome</keyword>
<evidence type="ECO:0000313" key="2">
    <source>
        <dbReference type="EMBL" id="GET93573.1"/>
    </source>
</evidence>
<dbReference type="VEuPathDB" id="TriTrypDB:LtaPh_3648800"/>
<gene>
    <name evidence="2" type="ORF">LtaPh_3648800</name>
</gene>
<feature type="region of interest" description="Disordered" evidence="1">
    <location>
        <begin position="558"/>
        <end position="608"/>
    </location>
</feature>
<dbReference type="OrthoDB" id="264899at2759"/>
<dbReference type="EMBL" id="BLBS01000057">
    <property type="protein sequence ID" value="GET93573.1"/>
    <property type="molecule type" value="Genomic_DNA"/>
</dbReference>
<protein>
    <submittedName>
        <fullName evidence="2">Uncharacterized protein</fullName>
    </submittedName>
</protein>
<reference evidence="2" key="1">
    <citation type="submission" date="2019-11" db="EMBL/GenBank/DDBJ databases">
        <title>Leishmania tarentolae CDS.</title>
        <authorList>
            <person name="Goto Y."/>
            <person name="Yamagishi J."/>
        </authorList>
    </citation>
    <scope>NUCLEOTIDE SEQUENCE [LARGE SCALE GENOMIC DNA]</scope>
    <source>
        <strain evidence="2">Parrot Tar II</strain>
    </source>
</reference>
<evidence type="ECO:0000256" key="1">
    <source>
        <dbReference type="SAM" id="MobiDB-lite"/>
    </source>
</evidence>